<dbReference type="Proteomes" id="UP000183454">
    <property type="component" value="Unassembled WGS sequence"/>
</dbReference>
<feature type="transmembrane region" description="Helical" evidence="1">
    <location>
        <begin position="38"/>
        <end position="56"/>
    </location>
</feature>
<organism evidence="2 3">
    <name type="scientific">Nitrosomonas communis</name>
    <dbReference type="NCBI Taxonomy" id="44574"/>
    <lineage>
        <taxon>Bacteria</taxon>
        <taxon>Pseudomonadati</taxon>
        <taxon>Pseudomonadota</taxon>
        <taxon>Betaproteobacteria</taxon>
        <taxon>Nitrosomonadales</taxon>
        <taxon>Nitrosomonadaceae</taxon>
        <taxon>Nitrosomonas</taxon>
    </lineage>
</organism>
<evidence type="ECO:0000256" key="1">
    <source>
        <dbReference type="SAM" id="Phobius"/>
    </source>
</evidence>
<accession>A0A1H2THP2</accession>
<name>A0A1H2THP2_9PROT</name>
<keyword evidence="1" id="KW-1133">Transmembrane helix</keyword>
<evidence type="ECO:0000313" key="2">
    <source>
        <dbReference type="EMBL" id="SDW43392.1"/>
    </source>
</evidence>
<dbReference type="AlphaFoldDB" id="A0A1H2THP2"/>
<protein>
    <submittedName>
        <fullName evidence="2">Uncharacterized protein</fullName>
    </submittedName>
</protein>
<reference evidence="2 3" key="1">
    <citation type="submission" date="2016-10" db="EMBL/GenBank/DDBJ databases">
        <authorList>
            <person name="de Groot N.N."/>
        </authorList>
    </citation>
    <scope>NUCLEOTIDE SEQUENCE [LARGE SCALE GENOMIC DNA]</scope>
    <source>
        <strain evidence="2 3">Nm110</strain>
    </source>
</reference>
<proteinExistence type="predicted"/>
<keyword evidence="1" id="KW-0472">Membrane</keyword>
<feature type="transmembrane region" description="Helical" evidence="1">
    <location>
        <begin position="6"/>
        <end position="26"/>
    </location>
</feature>
<evidence type="ECO:0000313" key="3">
    <source>
        <dbReference type="Proteomes" id="UP000183454"/>
    </source>
</evidence>
<dbReference type="RefSeq" id="WP_074666402.1">
    <property type="nucleotide sequence ID" value="NZ_CBDIPD010000139.1"/>
</dbReference>
<gene>
    <name evidence="2" type="ORF">SAMN05421882_101119</name>
</gene>
<dbReference type="EMBL" id="FNNH01000011">
    <property type="protein sequence ID" value="SDW43392.1"/>
    <property type="molecule type" value="Genomic_DNA"/>
</dbReference>
<keyword evidence="1" id="KW-0812">Transmembrane</keyword>
<sequence>MDWMQIASALALGMFLIILFPAALQMMKNSPKAAPSDWKAVIVPMIIIVLFIMLLIKLV</sequence>